<accession>D3UG31</accession>
<evidence type="ECO:0000256" key="4">
    <source>
        <dbReference type="ARBA" id="ARBA00022840"/>
    </source>
</evidence>
<gene>
    <name evidence="6" type="primary">FecE</name>
    <name evidence="6" type="ordered locus">HMU01900</name>
</gene>
<dbReference type="Gene3D" id="3.40.50.300">
    <property type="entry name" value="P-loop containing nucleotide triphosphate hydrolases"/>
    <property type="match status" value="1"/>
</dbReference>
<comment type="similarity">
    <text evidence="1">Belongs to the ABC transporter superfamily.</text>
</comment>
<reference evidence="6 7" key="1">
    <citation type="journal article" date="2010" name="BMC Genomics">
        <title>Comparative genomics and proteomics of Helicobacter mustelae, an ulcerogenic and carcinogenic gastric pathogen.</title>
        <authorList>
            <person name="O'Toole P.W."/>
            <person name="Snelling W.J."/>
            <person name="Canchaya C."/>
            <person name="Forde B.M."/>
            <person name="Hardie K.R."/>
            <person name="Josenhans C."/>
            <person name="Graham R.L.J."/>
            <person name="McMullan G."/>
            <person name="Parkhill J."/>
            <person name="Belda E."/>
            <person name="Bentley S.D."/>
        </authorList>
    </citation>
    <scope>NUCLEOTIDE SEQUENCE [LARGE SCALE GENOMIC DNA]</scope>
    <source>
        <strain evidence="7">ATCC 43772 / LMG 18044 / NCTC 12198 / 12198</strain>
    </source>
</reference>
<dbReference type="HOGENOM" id="CLU_000604_1_11_7"/>
<dbReference type="PROSITE" id="PS00211">
    <property type="entry name" value="ABC_TRANSPORTER_1"/>
    <property type="match status" value="1"/>
</dbReference>
<sequence>MFSIKNLTIKIDNKEIIKDLSLELKIGDLCAVLAPNGSGKTTLMKTIVGELTASSGEMYFEDRALKSLNAWERSKIIAFVPQDFSCAFDYCVLDFVLLGGINKTGLWKVPHKELVQKAKAILEELGILSLQERGIFHLSGGQRQMVALARALFQESHILLLDEPTAWLDLKNQFLFFKVLCTQIKKRGLCALINIHDPNLITQYATRAIFFRDGQKLYEGDVSEAMDSEKLSELYGMPVQVYEVGGRSFIAP</sequence>
<dbReference type="SUPFAM" id="SSF52540">
    <property type="entry name" value="P-loop containing nucleoside triphosphate hydrolases"/>
    <property type="match status" value="1"/>
</dbReference>
<dbReference type="AlphaFoldDB" id="D3UG31"/>
<dbReference type="FunFam" id="3.40.50.300:FF:000134">
    <property type="entry name" value="Iron-enterobactin ABC transporter ATP-binding protein"/>
    <property type="match status" value="1"/>
</dbReference>
<dbReference type="SMART" id="SM00382">
    <property type="entry name" value="AAA"/>
    <property type="match status" value="1"/>
</dbReference>
<evidence type="ECO:0000313" key="6">
    <source>
        <dbReference type="EMBL" id="CBG39452.1"/>
    </source>
</evidence>
<keyword evidence="7" id="KW-1185">Reference proteome</keyword>
<dbReference type="InterPro" id="IPR003439">
    <property type="entry name" value="ABC_transporter-like_ATP-bd"/>
</dbReference>
<proteinExistence type="inferred from homology"/>
<evidence type="ECO:0000256" key="2">
    <source>
        <dbReference type="ARBA" id="ARBA00022448"/>
    </source>
</evidence>
<keyword evidence="2" id="KW-0813">Transport</keyword>
<dbReference type="InterPro" id="IPR050153">
    <property type="entry name" value="Metal_Ion_Import_ABC"/>
</dbReference>
<evidence type="ECO:0000313" key="7">
    <source>
        <dbReference type="Proteomes" id="UP000001522"/>
    </source>
</evidence>
<keyword evidence="4 6" id="KW-0067">ATP-binding</keyword>
<dbReference type="Pfam" id="PF00005">
    <property type="entry name" value="ABC_tran"/>
    <property type="match status" value="1"/>
</dbReference>
<dbReference type="GO" id="GO:0005524">
    <property type="term" value="F:ATP binding"/>
    <property type="evidence" value="ECO:0007669"/>
    <property type="project" value="UniProtKB-KW"/>
</dbReference>
<dbReference type="Proteomes" id="UP000001522">
    <property type="component" value="Chromosome"/>
</dbReference>
<dbReference type="STRING" id="679897.HMU01900"/>
<dbReference type="eggNOG" id="COG1120">
    <property type="taxonomic scope" value="Bacteria"/>
</dbReference>
<feature type="domain" description="ABC transporter" evidence="5">
    <location>
        <begin position="2"/>
        <end position="238"/>
    </location>
</feature>
<dbReference type="EMBL" id="FN555004">
    <property type="protein sequence ID" value="CBG39452.1"/>
    <property type="molecule type" value="Genomic_DNA"/>
</dbReference>
<evidence type="ECO:0000256" key="3">
    <source>
        <dbReference type="ARBA" id="ARBA00022741"/>
    </source>
</evidence>
<dbReference type="GO" id="GO:0016887">
    <property type="term" value="F:ATP hydrolysis activity"/>
    <property type="evidence" value="ECO:0007669"/>
    <property type="project" value="InterPro"/>
</dbReference>
<dbReference type="InterPro" id="IPR003593">
    <property type="entry name" value="AAA+_ATPase"/>
</dbReference>
<organism evidence="6 7">
    <name type="scientific">Helicobacter mustelae (strain ATCC 43772 / CCUG 25715 / CIP 103759 / LMG 18044 / NCTC 12198 / R85-136P)</name>
    <name type="common">Campylobacter mustelae</name>
    <dbReference type="NCBI Taxonomy" id="679897"/>
    <lineage>
        <taxon>Bacteria</taxon>
        <taxon>Pseudomonadati</taxon>
        <taxon>Campylobacterota</taxon>
        <taxon>Epsilonproteobacteria</taxon>
        <taxon>Campylobacterales</taxon>
        <taxon>Helicobacteraceae</taxon>
        <taxon>Helicobacter</taxon>
    </lineage>
</organism>
<dbReference type="RefSeq" id="WP_013022547.1">
    <property type="nucleotide sequence ID" value="NC_013949.1"/>
</dbReference>
<dbReference type="PANTHER" id="PTHR42734">
    <property type="entry name" value="METAL TRANSPORT SYSTEM ATP-BINDING PROTEIN TM_0124-RELATED"/>
    <property type="match status" value="1"/>
</dbReference>
<evidence type="ECO:0000256" key="1">
    <source>
        <dbReference type="ARBA" id="ARBA00005417"/>
    </source>
</evidence>
<dbReference type="CDD" id="cd03214">
    <property type="entry name" value="ABC_Iron-Siderophores_B12_Hemin"/>
    <property type="match status" value="1"/>
</dbReference>
<dbReference type="InterPro" id="IPR017871">
    <property type="entry name" value="ABC_transporter-like_CS"/>
</dbReference>
<dbReference type="PROSITE" id="PS50893">
    <property type="entry name" value="ABC_TRANSPORTER_2"/>
    <property type="match status" value="1"/>
</dbReference>
<dbReference type="KEGG" id="hms:HMU01900"/>
<dbReference type="PANTHER" id="PTHR42734:SF6">
    <property type="entry name" value="MOLYBDATE IMPORT ATP-BINDING PROTEIN MOLC"/>
    <property type="match status" value="1"/>
</dbReference>
<protein>
    <submittedName>
        <fullName evidence="6">ABC transporter ATP-binding protein FecE</fullName>
    </submittedName>
</protein>
<evidence type="ECO:0000259" key="5">
    <source>
        <dbReference type="PROSITE" id="PS50893"/>
    </source>
</evidence>
<name>D3UG31_HELM1</name>
<keyword evidence="3" id="KW-0547">Nucleotide-binding</keyword>
<dbReference type="InterPro" id="IPR027417">
    <property type="entry name" value="P-loop_NTPase"/>
</dbReference>